<dbReference type="RefSeq" id="WP_207688129.1">
    <property type="nucleotide sequence ID" value="NZ_CP061799.1"/>
</dbReference>
<evidence type="ECO:0000313" key="3">
    <source>
        <dbReference type="Proteomes" id="UP000663720"/>
    </source>
</evidence>
<proteinExistence type="predicted"/>
<dbReference type="InterPro" id="IPR036390">
    <property type="entry name" value="WH_DNA-bd_sf"/>
</dbReference>
<keyword evidence="3" id="KW-1185">Reference proteome</keyword>
<dbReference type="KEGG" id="dli:dnl_45370"/>
<protein>
    <submittedName>
        <fullName evidence="2">Transcriptional regulator, LysR family</fullName>
    </submittedName>
</protein>
<dbReference type="GO" id="GO:0003700">
    <property type="term" value="F:DNA-binding transcription factor activity"/>
    <property type="evidence" value="ECO:0007669"/>
    <property type="project" value="InterPro"/>
</dbReference>
<evidence type="ECO:0000313" key="2">
    <source>
        <dbReference type="EMBL" id="QTA82168.1"/>
    </source>
</evidence>
<dbReference type="SUPFAM" id="SSF46785">
    <property type="entry name" value="Winged helix' DNA-binding domain"/>
    <property type="match status" value="1"/>
</dbReference>
<feature type="domain" description="HTH lysR-type" evidence="1">
    <location>
        <begin position="28"/>
        <end position="88"/>
    </location>
</feature>
<dbReference type="Pfam" id="PF00126">
    <property type="entry name" value="HTH_1"/>
    <property type="match status" value="1"/>
</dbReference>
<dbReference type="AlphaFoldDB" id="A0A975GIQ0"/>
<dbReference type="Gene3D" id="1.10.10.10">
    <property type="entry name" value="Winged helix-like DNA-binding domain superfamily/Winged helix DNA-binding domain"/>
    <property type="match status" value="1"/>
</dbReference>
<dbReference type="InterPro" id="IPR000847">
    <property type="entry name" value="LysR_HTH_N"/>
</dbReference>
<name>A0A975GIQ0_9BACT</name>
<accession>A0A975GIQ0</accession>
<sequence length="118" mass="13010">MIKKQQWAMRSKAWLEIEGHPVIGEGRMDMLQAIDRCGSFVQASKEIGISCRKIRGVVRDMEKAVGSPLVKAYRGGGEGGGASLTPAAHKLIAFFKQFTNGFQKHADNCFKEIINTDL</sequence>
<reference evidence="2" key="1">
    <citation type="journal article" date="2021" name="Microb. Physiol.">
        <title>Proteogenomic Insights into the Physiology of Marine, Sulfate-Reducing, Filamentous Desulfonema limicola and Desulfonema magnum.</title>
        <authorList>
            <person name="Schnaars V."/>
            <person name="Wohlbrand L."/>
            <person name="Scheve S."/>
            <person name="Hinrichs C."/>
            <person name="Reinhardt R."/>
            <person name="Rabus R."/>
        </authorList>
    </citation>
    <scope>NUCLEOTIDE SEQUENCE</scope>
    <source>
        <strain evidence="2">5ac10</strain>
    </source>
</reference>
<organism evidence="2 3">
    <name type="scientific">Desulfonema limicola</name>
    <dbReference type="NCBI Taxonomy" id="45656"/>
    <lineage>
        <taxon>Bacteria</taxon>
        <taxon>Pseudomonadati</taxon>
        <taxon>Thermodesulfobacteriota</taxon>
        <taxon>Desulfobacteria</taxon>
        <taxon>Desulfobacterales</taxon>
        <taxon>Desulfococcaceae</taxon>
        <taxon>Desulfonema</taxon>
    </lineage>
</organism>
<gene>
    <name evidence="2" type="ORF">dnl_45370</name>
</gene>
<dbReference type="EMBL" id="CP061799">
    <property type="protein sequence ID" value="QTA82168.1"/>
    <property type="molecule type" value="Genomic_DNA"/>
</dbReference>
<evidence type="ECO:0000259" key="1">
    <source>
        <dbReference type="Pfam" id="PF00126"/>
    </source>
</evidence>
<dbReference type="PANTHER" id="PTHR30432">
    <property type="entry name" value="TRANSCRIPTIONAL REGULATOR MODE"/>
    <property type="match status" value="1"/>
</dbReference>
<dbReference type="Proteomes" id="UP000663720">
    <property type="component" value="Chromosome"/>
</dbReference>
<dbReference type="InterPro" id="IPR051815">
    <property type="entry name" value="Molybdate_resp_trans_reg"/>
</dbReference>
<dbReference type="PANTHER" id="PTHR30432:SF1">
    <property type="entry name" value="DNA-BINDING TRANSCRIPTIONAL DUAL REGULATOR MODE"/>
    <property type="match status" value="1"/>
</dbReference>
<dbReference type="InterPro" id="IPR036388">
    <property type="entry name" value="WH-like_DNA-bd_sf"/>
</dbReference>